<reference evidence="2 3" key="2">
    <citation type="submission" date="2018-11" db="EMBL/GenBank/DDBJ databases">
        <authorList>
            <consortium name="Pathogen Informatics"/>
        </authorList>
    </citation>
    <scope>NUCLEOTIDE SEQUENCE [LARGE SCALE GENOMIC DNA]</scope>
</reference>
<proteinExistence type="predicted"/>
<feature type="compositionally biased region" description="Basic and acidic residues" evidence="1">
    <location>
        <begin position="55"/>
        <end position="65"/>
    </location>
</feature>
<organism evidence="4">
    <name type="scientific">Anisakis simplex</name>
    <name type="common">Herring worm</name>
    <dbReference type="NCBI Taxonomy" id="6269"/>
    <lineage>
        <taxon>Eukaryota</taxon>
        <taxon>Metazoa</taxon>
        <taxon>Ecdysozoa</taxon>
        <taxon>Nematoda</taxon>
        <taxon>Chromadorea</taxon>
        <taxon>Rhabditida</taxon>
        <taxon>Spirurina</taxon>
        <taxon>Ascaridomorpha</taxon>
        <taxon>Ascaridoidea</taxon>
        <taxon>Anisakidae</taxon>
        <taxon>Anisakis</taxon>
        <taxon>Anisakis simplex complex</taxon>
    </lineage>
</organism>
<feature type="region of interest" description="Disordered" evidence="1">
    <location>
        <begin position="1"/>
        <end position="37"/>
    </location>
</feature>
<dbReference type="Proteomes" id="UP000267096">
    <property type="component" value="Unassembled WGS sequence"/>
</dbReference>
<feature type="compositionally biased region" description="Low complexity" evidence="1">
    <location>
        <begin position="17"/>
        <end position="31"/>
    </location>
</feature>
<feature type="region of interest" description="Disordered" evidence="1">
    <location>
        <begin position="55"/>
        <end position="99"/>
    </location>
</feature>
<dbReference type="EMBL" id="UYRR01018066">
    <property type="protein sequence ID" value="VDK29250.1"/>
    <property type="molecule type" value="Genomic_DNA"/>
</dbReference>
<evidence type="ECO:0000313" key="4">
    <source>
        <dbReference type="WBParaSite" id="ASIM_0000769901-mRNA-1"/>
    </source>
</evidence>
<dbReference type="AlphaFoldDB" id="A0A0M3JJ81"/>
<gene>
    <name evidence="2" type="ORF">ASIM_LOCUS7461</name>
</gene>
<dbReference type="WBParaSite" id="ASIM_0000769901-mRNA-1">
    <property type="protein sequence ID" value="ASIM_0000769901-mRNA-1"/>
    <property type="gene ID" value="ASIM_0000769901"/>
</dbReference>
<evidence type="ECO:0000256" key="1">
    <source>
        <dbReference type="SAM" id="MobiDB-lite"/>
    </source>
</evidence>
<feature type="compositionally biased region" description="Polar residues" evidence="1">
    <location>
        <begin position="76"/>
        <end position="90"/>
    </location>
</feature>
<evidence type="ECO:0000313" key="3">
    <source>
        <dbReference type="Proteomes" id="UP000267096"/>
    </source>
</evidence>
<evidence type="ECO:0000313" key="2">
    <source>
        <dbReference type="EMBL" id="VDK29250.1"/>
    </source>
</evidence>
<keyword evidence="3" id="KW-1185">Reference proteome</keyword>
<name>A0A0M3JJ81_ANISI</name>
<sequence>ESSRTNPKPQPYNQVREGQTTTPTHHNTPTTEGEEEETTNLLAIFNHQLSRVLKETRPPEARPEIEGISSLGGVRDSQQQPTTSAGNTHLSAHLITFKT</sequence>
<reference evidence="4" key="1">
    <citation type="submission" date="2017-02" db="UniProtKB">
        <authorList>
            <consortium name="WormBaseParasite"/>
        </authorList>
    </citation>
    <scope>IDENTIFICATION</scope>
</reference>
<accession>A0A0M3JJ81</accession>
<protein>
    <submittedName>
        <fullName evidence="4">Gag protein</fullName>
    </submittedName>
</protein>
<feature type="compositionally biased region" description="Polar residues" evidence="1">
    <location>
        <begin position="1"/>
        <end position="13"/>
    </location>
</feature>